<gene>
    <name evidence="5" type="primary">rplD</name>
    <name evidence="7" type="ORF">COS59_01550</name>
</gene>
<keyword evidence="3 5" id="KW-0687">Ribonucleoprotein</keyword>
<dbReference type="InterPro" id="IPR013005">
    <property type="entry name" value="Ribosomal_uL4-like"/>
</dbReference>
<dbReference type="GO" id="GO:0003735">
    <property type="term" value="F:structural constituent of ribosome"/>
    <property type="evidence" value="ECO:0007669"/>
    <property type="project" value="InterPro"/>
</dbReference>
<evidence type="ECO:0000256" key="3">
    <source>
        <dbReference type="ARBA" id="ARBA00023274"/>
    </source>
</evidence>
<evidence type="ECO:0000256" key="5">
    <source>
        <dbReference type="HAMAP-Rule" id="MF_01328"/>
    </source>
</evidence>
<accession>A0A2M7B7L5</accession>
<dbReference type="GO" id="GO:1990904">
    <property type="term" value="C:ribonucleoprotein complex"/>
    <property type="evidence" value="ECO:0007669"/>
    <property type="project" value="UniProtKB-KW"/>
</dbReference>
<dbReference type="GO" id="GO:0006412">
    <property type="term" value="P:translation"/>
    <property type="evidence" value="ECO:0007669"/>
    <property type="project" value="UniProtKB-UniRule"/>
</dbReference>
<dbReference type="InterPro" id="IPR002136">
    <property type="entry name" value="Ribosomal_uL4"/>
</dbReference>
<protein>
    <recommendedName>
        <fullName evidence="4 5">Large ribosomal subunit protein uL4</fullName>
    </recommendedName>
</protein>
<evidence type="ECO:0000256" key="4">
    <source>
        <dbReference type="ARBA" id="ARBA00035244"/>
    </source>
</evidence>
<dbReference type="HAMAP" id="MF_01328_B">
    <property type="entry name" value="Ribosomal_uL4_B"/>
    <property type="match status" value="1"/>
</dbReference>
<dbReference type="SUPFAM" id="SSF52166">
    <property type="entry name" value="Ribosomal protein L4"/>
    <property type="match status" value="1"/>
</dbReference>
<organism evidence="7 8">
    <name type="scientific">Candidatus Wolfebacteria bacterium CG03_land_8_20_14_0_80_36_15</name>
    <dbReference type="NCBI Taxonomy" id="1975067"/>
    <lineage>
        <taxon>Bacteria</taxon>
        <taxon>Candidatus Wolfeibacteriota</taxon>
    </lineage>
</organism>
<dbReference type="AlphaFoldDB" id="A0A2M7B7L5"/>
<comment type="similarity">
    <text evidence="1 5">Belongs to the universal ribosomal protein uL4 family.</text>
</comment>
<evidence type="ECO:0000256" key="1">
    <source>
        <dbReference type="ARBA" id="ARBA00010528"/>
    </source>
</evidence>
<dbReference type="GO" id="GO:0005840">
    <property type="term" value="C:ribosome"/>
    <property type="evidence" value="ECO:0007669"/>
    <property type="project" value="UniProtKB-KW"/>
</dbReference>
<dbReference type="EMBL" id="PEVH01000049">
    <property type="protein sequence ID" value="PIU99095.1"/>
    <property type="molecule type" value="Genomic_DNA"/>
</dbReference>
<proteinExistence type="inferred from homology"/>
<keyword evidence="5" id="KW-0694">RNA-binding</keyword>
<comment type="caution">
    <text evidence="7">The sequence shown here is derived from an EMBL/GenBank/DDBJ whole genome shotgun (WGS) entry which is preliminary data.</text>
</comment>
<keyword evidence="5" id="KW-0699">rRNA-binding</keyword>
<sequence>MQADIFDQKNNKVDEVNLPDRIFKTEWNPALVHQALIAQMSNRRQAWAHTKDRSEVRGGGRKPWRQKGTGRARHGSIRSPLWIGGGVTFGPRKEKDYSKKINKKMRQKAVFSVLSKKLQDDGLKIVDSLKIETLKTKVMAEILKNLIKKPFNALIIPSSDQSKIKKIVSNIKNINVISPLSLNVYDLLRYKNIILEKEAIKEIEKHYNKTNNKTNNATF</sequence>
<comment type="subunit">
    <text evidence="5">Part of the 50S ribosomal subunit.</text>
</comment>
<evidence type="ECO:0000313" key="8">
    <source>
        <dbReference type="Proteomes" id="UP000230131"/>
    </source>
</evidence>
<evidence type="ECO:0000256" key="2">
    <source>
        <dbReference type="ARBA" id="ARBA00022980"/>
    </source>
</evidence>
<feature type="region of interest" description="Disordered" evidence="6">
    <location>
        <begin position="47"/>
        <end position="75"/>
    </location>
</feature>
<name>A0A2M7B7L5_9BACT</name>
<dbReference type="InterPro" id="IPR023574">
    <property type="entry name" value="Ribosomal_uL4_dom_sf"/>
</dbReference>
<keyword evidence="2 5" id="KW-0689">Ribosomal protein</keyword>
<comment type="function">
    <text evidence="5">Forms part of the polypeptide exit tunnel.</text>
</comment>
<feature type="compositionally biased region" description="Basic and acidic residues" evidence="6">
    <location>
        <begin position="49"/>
        <end position="58"/>
    </location>
</feature>
<reference evidence="8" key="1">
    <citation type="submission" date="2017-09" db="EMBL/GenBank/DDBJ databases">
        <title>Depth-based differentiation of microbial function through sediment-hosted aquifers and enrichment of novel symbionts in the deep terrestrial subsurface.</title>
        <authorList>
            <person name="Probst A.J."/>
            <person name="Ladd B."/>
            <person name="Jarett J.K."/>
            <person name="Geller-Mcgrath D.E."/>
            <person name="Sieber C.M.K."/>
            <person name="Emerson J.B."/>
            <person name="Anantharaman K."/>
            <person name="Thomas B.C."/>
            <person name="Malmstrom R."/>
            <person name="Stieglmeier M."/>
            <person name="Klingl A."/>
            <person name="Woyke T."/>
            <person name="Ryan C.M."/>
            <person name="Banfield J.F."/>
        </authorList>
    </citation>
    <scope>NUCLEOTIDE SEQUENCE [LARGE SCALE GENOMIC DNA]</scope>
</reference>
<dbReference type="NCBIfam" id="TIGR03953">
    <property type="entry name" value="rplD_bact"/>
    <property type="match status" value="1"/>
</dbReference>
<evidence type="ECO:0000256" key="6">
    <source>
        <dbReference type="SAM" id="MobiDB-lite"/>
    </source>
</evidence>
<dbReference type="Gene3D" id="3.40.1370.10">
    <property type="match status" value="1"/>
</dbReference>
<dbReference type="PANTHER" id="PTHR10746">
    <property type="entry name" value="50S RIBOSOMAL PROTEIN L4"/>
    <property type="match status" value="1"/>
</dbReference>
<evidence type="ECO:0000313" key="7">
    <source>
        <dbReference type="EMBL" id="PIU99095.1"/>
    </source>
</evidence>
<comment type="function">
    <text evidence="5">One of the primary rRNA binding proteins, this protein initially binds near the 5'-end of the 23S rRNA. It is important during the early stages of 50S assembly. It makes multiple contacts with different domains of the 23S rRNA in the assembled 50S subunit and ribosome.</text>
</comment>
<dbReference type="PANTHER" id="PTHR10746:SF6">
    <property type="entry name" value="LARGE RIBOSOMAL SUBUNIT PROTEIN UL4M"/>
    <property type="match status" value="1"/>
</dbReference>
<dbReference type="GO" id="GO:0019843">
    <property type="term" value="F:rRNA binding"/>
    <property type="evidence" value="ECO:0007669"/>
    <property type="project" value="UniProtKB-UniRule"/>
</dbReference>
<feature type="compositionally biased region" description="Basic residues" evidence="6">
    <location>
        <begin position="59"/>
        <end position="75"/>
    </location>
</feature>
<dbReference type="Proteomes" id="UP000230131">
    <property type="component" value="Unassembled WGS sequence"/>
</dbReference>
<dbReference type="Pfam" id="PF00573">
    <property type="entry name" value="Ribosomal_L4"/>
    <property type="match status" value="1"/>
</dbReference>